<evidence type="ECO:0000313" key="3">
    <source>
        <dbReference type="Proteomes" id="UP000030764"/>
    </source>
</evidence>
<gene>
    <name evidence="1" type="ORF">M513_02910</name>
    <name evidence="2" type="ORF">M514_02910</name>
</gene>
<name>A0A085NB10_9BILA</name>
<dbReference type="Proteomes" id="UP000030764">
    <property type="component" value="Unassembled WGS sequence"/>
</dbReference>
<dbReference type="EMBL" id="KL363195">
    <property type="protein sequence ID" value="KFD56132.1"/>
    <property type="molecule type" value="Genomic_DNA"/>
</dbReference>
<dbReference type="Proteomes" id="UP000030758">
    <property type="component" value="Unassembled WGS sequence"/>
</dbReference>
<keyword evidence="3" id="KW-1185">Reference proteome</keyword>
<evidence type="ECO:0000313" key="2">
    <source>
        <dbReference type="EMBL" id="KFD66656.1"/>
    </source>
</evidence>
<evidence type="ECO:0000313" key="1">
    <source>
        <dbReference type="EMBL" id="KFD56132.1"/>
    </source>
</evidence>
<organism evidence="2">
    <name type="scientific">Trichuris suis</name>
    <name type="common">pig whipworm</name>
    <dbReference type="NCBI Taxonomy" id="68888"/>
    <lineage>
        <taxon>Eukaryota</taxon>
        <taxon>Metazoa</taxon>
        <taxon>Ecdysozoa</taxon>
        <taxon>Nematoda</taxon>
        <taxon>Enoplea</taxon>
        <taxon>Dorylaimia</taxon>
        <taxon>Trichinellida</taxon>
        <taxon>Trichuridae</taxon>
        <taxon>Trichuris</taxon>
    </lineage>
</organism>
<reference evidence="2 3" key="1">
    <citation type="journal article" date="2014" name="Nat. Genet.">
        <title>Genome and transcriptome of the porcine whipworm Trichuris suis.</title>
        <authorList>
            <person name="Jex A.R."/>
            <person name="Nejsum P."/>
            <person name="Schwarz E.M."/>
            <person name="Hu L."/>
            <person name="Young N.D."/>
            <person name="Hall R.S."/>
            <person name="Korhonen P.K."/>
            <person name="Liao S."/>
            <person name="Thamsborg S."/>
            <person name="Xia J."/>
            <person name="Xu P."/>
            <person name="Wang S."/>
            <person name="Scheerlinck J.P."/>
            <person name="Hofmann A."/>
            <person name="Sternberg P.W."/>
            <person name="Wang J."/>
            <person name="Gasser R.B."/>
        </authorList>
    </citation>
    <scope>NUCLEOTIDE SEQUENCE [LARGE SCALE GENOMIC DNA]</scope>
    <source>
        <strain evidence="2">DCEP-RM93F</strain>
        <strain evidence="1">DCEP-RM93M</strain>
    </source>
</reference>
<sequence>MVATQRTTALAMELSPDVSRTAASGTERLSISCRPNGSFEKRRKSFQTCSWHEGVTAPERQQLAPERLLFDRRTGIIKSNSLKRQHVPAVARCANDCPNTDRLDKTPSIIS</sequence>
<protein>
    <submittedName>
        <fullName evidence="2">Uncharacterized protein</fullName>
    </submittedName>
</protein>
<dbReference type="EMBL" id="KL367522">
    <property type="protein sequence ID" value="KFD66656.1"/>
    <property type="molecule type" value="Genomic_DNA"/>
</dbReference>
<dbReference type="AlphaFoldDB" id="A0A085NB10"/>
<proteinExistence type="predicted"/>
<accession>A0A085NB10</accession>